<keyword evidence="2" id="KW-1185">Reference proteome</keyword>
<dbReference type="AlphaFoldDB" id="A0A2R6XA43"/>
<gene>
    <name evidence="1" type="ORF">MARPO_0027s0092</name>
</gene>
<reference evidence="2" key="1">
    <citation type="journal article" date="2017" name="Cell">
        <title>Insights into land plant evolution garnered from the Marchantia polymorpha genome.</title>
        <authorList>
            <person name="Bowman J.L."/>
            <person name="Kohchi T."/>
            <person name="Yamato K.T."/>
            <person name="Jenkins J."/>
            <person name="Shu S."/>
            <person name="Ishizaki K."/>
            <person name="Yamaoka S."/>
            <person name="Nishihama R."/>
            <person name="Nakamura Y."/>
            <person name="Berger F."/>
            <person name="Adam C."/>
            <person name="Aki S.S."/>
            <person name="Althoff F."/>
            <person name="Araki T."/>
            <person name="Arteaga-Vazquez M.A."/>
            <person name="Balasubrmanian S."/>
            <person name="Barry K."/>
            <person name="Bauer D."/>
            <person name="Boehm C.R."/>
            <person name="Briginshaw L."/>
            <person name="Caballero-Perez J."/>
            <person name="Catarino B."/>
            <person name="Chen F."/>
            <person name="Chiyoda S."/>
            <person name="Chovatia M."/>
            <person name="Davies K.M."/>
            <person name="Delmans M."/>
            <person name="Demura T."/>
            <person name="Dierschke T."/>
            <person name="Dolan L."/>
            <person name="Dorantes-Acosta A.E."/>
            <person name="Eklund D.M."/>
            <person name="Florent S.N."/>
            <person name="Flores-Sandoval E."/>
            <person name="Fujiyama A."/>
            <person name="Fukuzawa H."/>
            <person name="Galik B."/>
            <person name="Grimanelli D."/>
            <person name="Grimwood J."/>
            <person name="Grossniklaus U."/>
            <person name="Hamada T."/>
            <person name="Haseloff J."/>
            <person name="Hetherington A.J."/>
            <person name="Higo A."/>
            <person name="Hirakawa Y."/>
            <person name="Hundley H.N."/>
            <person name="Ikeda Y."/>
            <person name="Inoue K."/>
            <person name="Inoue S.I."/>
            <person name="Ishida S."/>
            <person name="Jia Q."/>
            <person name="Kakita M."/>
            <person name="Kanazawa T."/>
            <person name="Kawai Y."/>
            <person name="Kawashima T."/>
            <person name="Kennedy M."/>
            <person name="Kinose K."/>
            <person name="Kinoshita T."/>
            <person name="Kohara Y."/>
            <person name="Koide E."/>
            <person name="Komatsu K."/>
            <person name="Kopischke S."/>
            <person name="Kubo M."/>
            <person name="Kyozuka J."/>
            <person name="Lagercrantz U."/>
            <person name="Lin S.S."/>
            <person name="Lindquist E."/>
            <person name="Lipzen A.M."/>
            <person name="Lu C.W."/>
            <person name="De Luna E."/>
            <person name="Martienssen R.A."/>
            <person name="Minamino N."/>
            <person name="Mizutani M."/>
            <person name="Mizutani M."/>
            <person name="Mochizuki N."/>
            <person name="Monte I."/>
            <person name="Mosher R."/>
            <person name="Nagasaki H."/>
            <person name="Nakagami H."/>
            <person name="Naramoto S."/>
            <person name="Nishitani K."/>
            <person name="Ohtani M."/>
            <person name="Okamoto T."/>
            <person name="Okumura M."/>
            <person name="Phillips J."/>
            <person name="Pollak B."/>
            <person name="Reinders A."/>
            <person name="Rovekamp M."/>
            <person name="Sano R."/>
            <person name="Sawa S."/>
            <person name="Schmid M.W."/>
            <person name="Shirakawa M."/>
            <person name="Solano R."/>
            <person name="Spunde A."/>
            <person name="Suetsugu N."/>
            <person name="Sugano S."/>
            <person name="Sugiyama A."/>
            <person name="Sun R."/>
            <person name="Suzuki Y."/>
            <person name="Takenaka M."/>
            <person name="Takezawa D."/>
            <person name="Tomogane H."/>
            <person name="Tsuzuki M."/>
            <person name="Ueda T."/>
            <person name="Umeda M."/>
            <person name="Ward J.M."/>
            <person name="Watanabe Y."/>
            <person name="Yazaki K."/>
            <person name="Yokoyama R."/>
            <person name="Yoshitake Y."/>
            <person name="Yotsui I."/>
            <person name="Zachgo S."/>
            <person name="Schmutz J."/>
        </authorList>
    </citation>
    <scope>NUCLEOTIDE SEQUENCE [LARGE SCALE GENOMIC DNA]</scope>
    <source>
        <strain evidence="2">Tak-1</strain>
    </source>
</reference>
<dbReference type="Gramene" id="Mp5g05340.1">
    <property type="protein sequence ID" value="Mp5g05340.1.cds"/>
    <property type="gene ID" value="Mp5g05340"/>
</dbReference>
<evidence type="ECO:0000313" key="1">
    <source>
        <dbReference type="EMBL" id="PTQ42980.1"/>
    </source>
</evidence>
<dbReference type="EMBL" id="KZ772699">
    <property type="protein sequence ID" value="PTQ42980.1"/>
    <property type="molecule type" value="Genomic_DNA"/>
</dbReference>
<proteinExistence type="predicted"/>
<accession>A0A2R6XA43</accession>
<sequence>MGENVLEPITSRRLMHKSWRYSPETAKCVLVSDSDSDGGWETALHARGKMPGLRLSLPRRVFLYEADGLAPCNTCTSERGTIGTWDLNPCWKRSSSIQFQQQRVQSSLTVTSVSVDDHERKILLAGRQAGRPRGHLLPQATSA</sequence>
<evidence type="ECO:0000313" key="2">
    <source>
        <dbReference type="Proteomes" id="UP000244005"/>
    </source>
</evidence>
<organism evidence="1 2">
    <name type="scientific">Marchantia polymorpha</name>
    <name type="common">Common liverwort</name>
    <name type="synonym">Marchantia aquatica</name>
    <dbReference type="NCBI Taxonomy" id="3197"/>
    <lineage>
        <taxon>Eukaryota</taxon>
        <taxon>Viridiplantae</taxon>
        <taxon>Streptophyta</taxon>
        <taxon>Embryophyta</taxon>
        <taxon>Marchantiophyta</taxon>
        <taxon>Marchantiopsida</taxon>
        <taxon>Marchantiidae</taxon>
        <taxon>Marchantiales</taxon>
        <taxon>Marchantiaceae</taxon>
        <taxon>Marchantia</taxon>
    </lineage>
</organism>
<protein>
    <submittedName>
        <fullName evidence="1">Uncharacterized protein</fullName>
    </submittedName>
</protein>
<dbReference type="Proteomes" id="UP000244005">
    <property type="component" value="Unassembled WGS sequence"/>
</dbReference>
<name>A0A2R6XA43_MARPO</name>